<evidence type="ECO:0000259" key="7">
    <source>
        <dbReference type="Pfam" id="PF05154"/>
    </source>
</evidence>
<keyword evidence="3 6" id="KW-1133">Transmembrane helix</keyword>
<proteinExistence type="predicted"/>
<feature type="transmembrane region" description="Helical" evidence="6">
    <location>
        <begin position="7"/>
        <end position="26"/>
    </location>
</feature>
<accession>A0A161RI77</accession>
<dbReference type="GO" id="GO:0016020">
    <property type="term" value="C:membrane"/>
    <property type="evidence" value="ECO:0007669"/>
    <property type="project" value="UniProtKB-SubCell"/>
</dbReference>
<evidence type="ECO:0000256" key="6">
    <source>
        <dbReference type="SAM" id="Phobius"/>
    </source>
</evidence>
<dbReference type="Pfam" id="PF05154">
    <property type="entry name" value="TM2"/>
    <property type="match status" value="1"/>
</dbReference>
<organism evidence="10 11">
    <name type="scientific">Bhargavaea cecembensis</name>
    <dbReference type="NCBI Taxonomy" id="394098"/>
    <lineage>
        <taxon>Bacteria</taxon>
        <taxon>Bacillati</taxon>
        <taxon>Bacillota</taxon>
        <taxon>Bacilli</taxon>
        <taxon>Bacillales</taxon>
        <taxon>Caryophanaceae</taxon>
        <taxon>Bhargavaea</taxon>
    </lineage>
</organism>
<dbReference type="Pfam" id="PF13208">
    <property type="entry name" value="TerB_N"/>
    <property type="match status" value="1"/>
</dbReference>
<evidence type="ECO:0000256" key="4">
    <source>
        <dbReference type="ARBA" id="ARBA00023136"/>
    </source>
</evidence>
<dbReference type="InterPro" id="IPR007829">
    <property type="entry name" value="TM2"/>
</dbReference>
<dbReference type="EMBL" id="LQNT01000010">
    <property type="protein sequence ID" value="KZE37798.1"/>
    <property type="molecule type" value="Genomic_DNA"/>
</dbReference>
<evidence type="ECO:0000259" key="9">
    <source>
        <dbReference type="Pfam" id="PF15615"/>
    </source>
</evidence>
<name>A0A161RI77_9BACL</name>
<keyword evidence="4 6" id="KW-0472">Membrane</keyword>
<feature type="region of interest" description="Disordered" evidence="5">
    <location>
        <begin position="469"/>
        <end position="501"/>
    </location>
</feature>
<evidence type="ECO:0008006" key="12">
    <source>
        <dbReference type="Google" id="ProtNLM"/>
    </source>
</evidence>
<feature type="domain" description="TerB N-terminal" evidence="8">
    <location>
        <begin position="176"/>
        <end position="311"/>
    </location>
</feature>
<evidence type="ECO:0000256" key="2">
    <source>
        <dbReference type="ARBA" id="ARBA00022692"/>
    </source>
</evidence>
<gene>
    <name evidence="10" type="ORF">AV656_09725</name>
</gene>
<dbReference type="InterPro" id="IPR028932">
    <property type="entry name" value="TerB-C"/>
</dbReference>
<dbReference type="InterPro" id="IPR025266">
    <property type="entry name" value="TerB_N"/>
</dbReference>
<dbReference type="Proteomes" id="UP000076490">
    <property type="component" value="Unassembled WGS sequence"/>
</dbReference>
<comment type="caution">
    <text evidence="10">The sequence shown here is derived from an EMBL/GenBank/DDBJ whole genome shotgun (WGS) entry which is preliminary data.</text>
</comment>
<evidence type="ECO:0000259" key="8">
    <source>
        <dbReference type="Pfam" id="PF13208"/>
    </source>
</evidence>
<evidence type="ECO:0000256" key="5">
    <source>
        <dbReference type="SAM" id="MobiDB-lite"/>
    </source>
</evidence>
<sequence length="666" mass="78606">MNKKSKAVGYLLAFFLGGLGIHAFYYKRYIRGILYLVFCWTYIPILLGWIDMFFINKWHDQHLIKSPARKDRNKFEIKEKQKENKEIKSVEKDIPHVAGIEGRPETKNKTKKTRIEEKAISKKSENREPFYNEDNIIYSDYKHIKTPKEILDSINQIKNPKKNTLSKNGISIEVTFSRSNESFVKDSLRFAKERGEECSEIPLHAYWTTFDQLNTKQRKWYFYWRKQVLNGHYPDVDLSYIILFTYELMNYSFNQNAAFNISMMVRLHEEYKERVPKLTNYSERWIADMLYEVKEVDLAIGWDSDIKQVPPLYQQMLNKENNLSKISITSWKPYVKNHRETVFFTNNKNKIYKVFKDSIPLLKQVYEKKDIQLIDRWFQAKEEREIRHLFVSAVMGRDYDPVHVYIERVKPTEDLFNEVTALFKLSENVTRSINGEKREIKVEEEYLPEGFKDMMMDRFSKKAKDANKRFKAVQQSETNEQGGEIPSPPLIEEKEEPKKSQIEFDKEKISKLQSDTEGLIQIINKRSEEELEVDNKASNEVNLVAGNEGVEKNNLHPQIIENQPSQEDVFSALGGTKGDVEGEEEFVQVLSDLEKDFLLQFKGGQFYQEEAYQFVKKNGIMLGMFLSELNEKANEYLGDNLLENQEDTIAVYEEYEDILLRIKEYA</sequence>
<dbReference type="AlphaFoldDB" id="A0A161RI77"/>
<evidence type="ECO:0000313" key="10">
    <source>
        <dbReference type="EMBL" id="KZE37798.1"/>
    </source>
</evidence>
<comment type="subcellular location">
    <subcellularLocation>
        <location evidence="1">Membrane</location>
        <topology evidence="1">Multi-pass membrane protein</topology>
    </subcellularLocation>
</comment>
<dbReference type="RefSeq" id="WP_063181534.1">
    <property type="nucleotide sequence ID" value="NZ_LQNT01000010.1"/>
</dbReference>
<evidence type="ECO:0000256" key="3">
    <source>
        <dbReference type="ARBA" id="ARBA00022989"/>
    </source>
</evidence>
<keyword evidence="2 6" id="KW-0812">Transmembrane</keyword>
<feature type="domain" description="TM2" evidence="7">
    <location>
        <begin position="2"/>
        <end position="53"/>
    </location>
</feature>
<dbReference type="Pfam" id="PF15615">
    <property type="entry name" value="TerB_C"/>
    <property type="match status" value="1"/>
</dbReference>
<protein>
    <recommendedName>
        <fullName evidence="12">TM2 domain-containing protein</fullName>
    </recommendedName>
</protein>
<feature type="transmembrane region" description="Helical" evidence="6">
    <location>
        <begin position="32"/>
        <end position="55"/>
    </location>
</feature>
<feature type="domain" description="TerB-C" evidence="9">
    <location>
        <begin position="492"/>
        <end position="659"/>
    </location>
</feature>
<dbReference type="OrthoDB" id="9816361at2"/>
<evidence type="ECO:0000313" key="11">
    <source>
        <dbReference type="Proteomes" id="UP000076490"/>
    </source>
</evidence>
<feature type="compositionally biased region" description="Basic and acidic residues" evidence="5">
    <location>
        <begin position="491"/>
        <end position="501"/>
    </location>
</feature>
<evidence type="ECO:0000256" key="1">
    <source>
        <dbReference type="ARBA" id="ARBA00004141"/>
    </source>
</evidence>
<reference evidence="10 11" key="1">
    <citation type="submission" date="2016-01" db="EMBL/GenBank/DDBJ databases">
        <title>Whole genome sequencing of Bhargavaea cecembensis T14.</title>
        <authorList>
            <person name="Hong K.W."/>
        </authorList>
    </citation>
    <scope>NUCLEOTIDE SEQUENCE [LARGE SCALE GENOMIC DNA]</scope>
    <source>
        <strain evidence="10 11">T14</strain>
    </source>
</reference>